<protein>
    <submittedName>
        <fullName evidence="2">Uncharacterized protein</fullName>
    </submittedName>
</protein>
<dbReference type="InterPro" id="IPR024166">
    <property type="entry name" value="rRNA_assembly_KRR1"/>
</dbReference>
<proteinExistence type="predicted"/>
<feature type="compositionally biased region" description="Basic residues" evidence="1">
    <location>
        <begin position="1"/>
        <end position="11"/>
    </location>
</feature>
<accession>A0AAN7GJM9</accession>
<dbReference type="Proteomes" id="UP001324115">
    <property type="component" value="Unassembled WGS sequence"/>
</dbReference>
<dbReference type="PANTHER" id="PTHR12581:SF0">
    <property type="entry name" value="KRR1 SMALL SUBUNIT PROCESSOME COMPONENT HOMOLOG"/>
    <property type="match status" value="1"/>
</dbReference>
<feature type="region of interest" description="Disordered" evidence="1">
    <location>
        <begin position="1"/>
        <end position="27"/>
    </location>
</feature>
<dbReference type="GO" id="GO:0032040">
    <property type="term" value="C:small-subunit processome"/>
    <property type="evidence" value="ECO:0007669"/>
    <property type="project" value="TreeGrafter"/>
</dbReference>
<dbReference type="AlphaFoldDB" id="A0AAN7GJM9"/>
<organism evidence="2 3">
    <name type="scientific">Quercus rubra</name>
    <name type="common">Northern red oak</name>
    <name type="synonym">Quercus borealis</name>
    <dbReference type="NCBI Taxonomy" id="3512"/>
    <lineage>
        <taxon>Eukaryota</taxon>
        <taxon>Viridiplantae</taxon>
        <taxon>Streptophyta</taxon>
        <taxon>Embryophyta</taxon>
        <taxon>Tracheophyta</taxon>
        <taxon>Spermatophyta</taxon>
        <taxon>Magnoliopsida</taxon>
        <taxon>eudicotyledons</taxon>
        <taxon>Gunneridae</taxon>
        <taxon>Pentapetalae</taxon>
        <taxon>rosids</taxon>
        <taxon>fabids</taxon>
        <taxon>Fagales</taxon>
        <taxon>Fagaceae</taxon>
        <taxon>Quercus</taxon>
    </lineage>
</organism>
<feature type="compositionally biased region" description="Basic and acidic residues" evidence="1">
    <location>
        <begin position="47"/>
        <end position="87"/>
    </location>
</feature>
<evidence type="ECO:0000313" key="3">
    <source>
        <dbReference type="Proteomes" id="UP001324115"/>
    </source>
</evidence>
<sequence length="137" mass="15889">MSNKRRLRLKEKKTYTPFPPPRQPSKIDEQLASEEFIMSLKKKLSKKWQEKQEKQKEKTTENKRKRDVAFIPPEEPRKMDTKSEDDNKDMAAMAMSLKKKAEEFGKQKSVENIETKAYIAAAGEPSKKKSKGAESRA</sequence>
<comment type="caution">
    <text evidence="2">The sequence shown here is derived from an EMBL/GenBank/DDBJ whole genome shotgun (WGS) entry which is preliminary data.</text>
</comment>
<gene>
    <name evidence="2" type="ORF">RGQ29_001608</name>
</gene>
<dbReference type="PANTHER" id="PTHR12581">
    <property type="entry name" value="HIV-1 REV BINDING PROTEIN 2, 3"/>
    <property type="match status" value="1"/>
</dbReference>
<name>A0AAN7GJM9_QUERU</name>
<feature type="region of interest" description="Disordered" evidence="1">
    <location>
        <begin position="46"/>
        <end position="87"/>
    </location>
</feature>
<dbReference type="EMBL" id="JAXUIC010000001">
    <property type="protein sequence ID" value="KAK4607859.1"/>
    <property type="molecule type" value="Genomic_DNA"/>
</dbReference>
<evidence type="ECO:0000313" key="2">
    <source>
        <dbReference type="EMBL" id="KAK4607859.1"/>
    </source>
</evidence>
<reference evidence="2 3" key="1">
    <citation type="journal article" date="2023" name="G3 (Bethesda)">
        <title>A haplotype-resolved chromosome-scale genome for Quercus rubra L. provides insights into the genetics of adaptive traits for red oak species.</title>
        <authorList>
            <person name="Kapoor B."/>
            <person name="Jenkins J."/>
            <person name="Schmutz J."/>
            <person name="Zhebentyayeva T."/>
            <person name="Kuelheim C."/>
            <person name="Coggeshall M."/>
            <person name="Heim C."/>
            <person name="Lasky J.R."/>
            <person name="Leites L."/>
            <person name="Islam-Faridi N."/>
            <person name="Romero-Severson J."/>
            <person name="DeLeo V.L."/>
            <person name="Lucas S.M."/>
            <person name="Lazic D."/>
            <person name="Gailing O."/>
            <person name="Carlson J."/>
            <person name="Staton M."/>
        </authorList>
    </citation>
    <scope>NUCLEOTIDE SEQUENCE [LARGE SCALE GENOMIC DNA]</scope>
    <source>
        <strain evidence="2">Pseudo-F2</strain>
    </source>
</reference>
<keyword evidence="3" id="KW-1185">Reference proteome</keyword>
<evidence type="ECO:0000256" key="1">
    <source>
        <dbReference type="SAM" id="MobiDB-lite"/>
    </source>
</evidence>